<evidence type="ECO:0000256" key="1">
    <source>
        <dbReference type="ARBA" id="ARBA00008984"/>
    </source>
</evidence>
<protein>
    <submittedName>
        <fullName evidence="3">Sulfurtransferase-like selenium metabolism protein YedF</fullName>
    </submittedName>
</protein>
<dbReference type="NCBIfam" id="TIGR03527">
    <property type="entry name" value="selenium_YedF"/>
    <property type="match status" value="1"/>
</dbReference>
<dbReference type="PROSITE" id="PS01148">
    <property type="entry name" value="UPF0033"/>
    <property type="match status" value="1"/>
</dbReference>
<dbReference type="EMBL" id="DWYS01000136">
    <property type="protein sequence ID" value="HJB08445.1"/>
    <property type="molecule type" value="Genomic_DNA"/>
</dbReference>
<comment type="similarity">
    <text evidence="1">Belongs to the sulfur carrier protein TusA family.</text>
</comment>
<dbReference type="PANTHER" id="PTHR33279:SF6">
    <property type="entry name" value="SULFUR CARRIER PROTEIN YEDF-RELATED"/>
    <property type="match status" value="1"/>
</dbReference>
<dbReference type="InterPro" id="IPR019870">
    <property type="entry name" value="Se_metab_YedF"/>
</dbReference>
<sequence>MKLDERGKQCPMPVIEAKRALETCKEGEIVEVIVDNEIAVQNLRKMADHKGLKSTWKKVNDREFVVGIEAGASQKAGDGQSEEWEKELLSCSVEPEKEAVSGPTIAVLSSDQMGQGDEELGKLLMKGFVYALAQLDEPPQTVLLYNGGARLSCEGSASLEDLRELKERGTEILTCGTCLNHYGLTEKLAVGEVTNMYEITQRLMEAGKIVKP</sequence>
<evidence type="ECO:0000259" key="2">
    <source>
        <dbReference type="PROSITE" id="PS01148"/>
    </source>
</evidence>
<dbReference type="SUPFAM" id="SSF64307">
    <property type="entry name" value="SirA-like"/>
    <property type="match status" value="1"/>
</dbReference>
<proteinExistence type="inferred from homology"/>
<gene>
    <name evidence="3" type="primary">yedF</name>
    <name evidence="3" type="ORF">H9716_11390</name>
</gene>
<dbReference type="InterPro" id="IPR036868">
    <property type="entry name" value="TusA-like_sf"/>
</dbReference>
<dbReference type="InterPro" id="IPR001455">
    <property type="entry name" value="TusA-like"/>
</dbReference>
<dbReference type="AlphaFoldDB" id="A0A9D2L9G3"/>
<dbReference type="Proteomes" id="UP000886804">
    <property type="component" value="Unassembled WGS sequence"/>
</dbReference>
<name>A0A9D2L9G3_9FIRM</name>
<dbReference type="PANTHER" id="PTHR33279">
    <property type="entry name" value="SULFUR CARRIER PROTEIN YEDF-RELATED"/>
    <property type="match status" value="1"/>
</dbReference>
<dbReference type="SUPFAM" id="SSF75169">
    <property type="entry name" value="DsrEFH-like"/>
    <property type="match status" value="1"/>
</dbReference>
<dbReference type="Gene3D" id="3.30.110.40">
    <property type="entry name" value="TusA-like domain"/>
    <property type="match status" value="1"/>
</dbReference>
<accession>A0A9D2L9G3</accession>
<reference evidence="3" key="1">
    <citation type="journal article" date="2021" name="PeerJ">
        <title>Extensive microbial diversity within the chicken gut microbiome revealed by metagenomics and culture.</title>
        <authorList>
            <person name="Gilroy R."/>
            <person name="Ravi A."/>
            <person name="Getino M."/>
            <person name="Pursley I."/>
            <person name="Horton D.L."/>
            <person name="Alikhan N.F."/>
            <person name="Baker D."/>
            <person name="Gharbi K."/>
            <person name="Hall N."/>
            <person name="Watson M."/>
            <person name="Adriaenssens E.M."/>
            <person name="Foster-Nyarko E."/>
            <person name="Jarju S."/>
            <person name="Secka A."/>
            <person name="Antonio M."/>
            <person name="Oren A."/>
            <person name="Chaudhuri R.R."/>
            <person name="La Ragione R."/>
            <person name="Hildebrand F."/>
            <person name="Pallen M.J."/>
        </authorList>
    </citation>
    <scope>NUCLEOTIDE SEQUENCE</scope>
    <source>
        <strain evidence="3">CHK188-4685</strain>
    </source>
</reference>
<reference evidence="3" key="2">
    <citation type="submission" date="2021-04" db="EMBL/GenBank/DDBJ databases">
        <authorList>
            <person name="Gilroy R."/>
        </authorList>
    </citation>
    <scope>NUCLEOTIDE SEQUENCE</scope>
    <source>
        <strain evidence="3">CHK188-4685</strain>
    </source>
</reference>
<evidence type="ECO:0000313" key="3">
    <source>
        <dbReference type="EMBL" id="HJB08445.1"/>
    </source>
</evidence>
<feature type="domain" description="UPF0033" evidence="2">
    <location>
        <begin position="3"/>
        <end position="27"/>
    </location>
</feature>
<dbReference type="InterPro" id="IPR027396">
    <property type="entry name" value="DsrEFH-like"/>
</dbReference>
<dbReference type="Pfam" id="PF01206">
    <property type="entry name" value="TusA"/>
    <property type="match status" value="1"/>
</dbReference>
<comment type="caution">
    <text evidence="3">The sequence shown here is derived from an EMBL/GenBank/DDBJ whole genome shotgun (WGS) entry which is preliminary data.</text>
</comment>
<organism evidence="3 4">
    <name type="scientific">Candidatus Enterocloster faecavium</name>
    <dbReference type="NCBI Taxonomy" id="2838560"/>
    <lineage>
        <taxon>Bacteria</taxon>
        <taxon>Bacillati</taxon>
        <taxon>Bacillota</taxon>
        <taxon>Clostridia</taxon>
        <taxon>Lachnospirales</taxon>
        <taxon>Lachnospiraceae</taxon>
        <taxon>Enterocloster</taxon>
    </lineage>
</organism>
<evidence type="ECO:0000313" key="4">
    <source>
        <dbReference type="Proteomes" id="UP000886804"/>
    </source>
</evidence>